<evidence type="ECO:0008006" key="9">
    <source>
        <dbReference type="Google" id="ProtNLM"/>
    </source>
</evidence>
<keyword evidence="2" id="KW-1003">Cell membrane</keyword>
<feature type="transmembrane region" description="Helical" evidence="6">
    <location>
        <begin position="12"/>
        <end position="32"/>
    </location>
</feature>
<evidence type="ECO:0000313" key="7">
    <source>
        <dbReference type="EMBL" id="OUR93146.1"/>
    </source>
</evidence>
<evidence type="ECO:0000256" key="5">
    <source>
        <dbReference type="ARBA" id="ARBA00023136"/>
    </source>
</evidence>
<keyword evidence="4 6" id="KW-1133">Transmembrane helix</keyword>
<comment type="caution">
    <text evidence="7">The sequence shown here is derived from an EMBL/GenBank/DDBJ whole genome shotgun (WGS) entry which is preliminary data.</text>
</comment>
<dbReference type="EMBL" id="MAAO01000016">
    <property type="protein sequence ID" value="OUR93146.1"/>
    <property type="molecule type" value="Genomic_DNA"/>
</dbReference>
<name>A0A1Y5F2I4_9BACT</name>
<gene>
    <name evidence="7" type="ORF">A9Q84_21855</name>
</gene>
<organism evidence="7 8">
    <name type="scientific">Halobacteriovorax marinus</name>
    <dbReference type="NCBI Taxonomy" id="97084"/>
    <lineage>
        <taxon>Bacteria</taxon>
        <taxon>Pseudomonadati</taxon>
        <taxon>Bdellovibrionota</taxon>
        <taxon>Bacteriovoracia</taxon>
        <taxon>Bacteriovoracales</taxon>
        <taxon>Halobacteriovoraceae</taxon>
        <taxon>Halobacteriovorax</taxon>
    </lineage>
</organism>
<keyword evidence="5 6" id="KW-0472">Membrane</keyword>
<evidence type="ECO:0000256" key="2">
    <source>
        <dbReference type="ARBA" id="ARBA00022475"/>
    </source>
</evidence>
<proteinExistence type="predicted"/>
<evidence type="ECO:0000256" key="1">
    <source>
        <dbReference type="ARBA" id="ARBA00004651"/>
    </source>
</evidence>
<comment type="subcellular location">
    <subcellularLocation>
        <location evidence="1">Cell membrane</location>
        <topology evidence="1">Multi-pass membrane protein</topology>
    </subcellularLocation>
</comment>
<evidence type="ECO:0000313" key="8">
    <source>
        <dbReference type="Proteomes" id="UP000196531"/>
    </source>
</evidence>
<dbReference type="InterPro" id="IPR005171">
    <property type="entry name" value="Cyt_c_oxidase_su4_prok"/>
</dbReference>
<reference evidence="8" key="1">
    <citation type="journal article" date="2017" name="Proc. Natl. Acad. Sci. U.S.A.">
        <title>Simulation of Deepwater Horizon oil plume reveals substrate specialization within a complex community of hydrocarbon-degraders.</title>
        <authorList>
            <person name="Hu P."/>
            <person name="Dubinsky E.A."/>
            <person name="Probst A.J."/>
            <person name="Wang J."/>
            <person name="Sieber C.M.K."/>
            <person name="Tom L.M."/>
            <person name="Gardinali P."/>
            <person name="Banfield J.F."/>
            <person name="Atlas R.M."/>
            <person name="Andersen G.L."/>
        </authorList>
    </citation>
    <scope>NUCLEOTIDE SEQUENCE [LARGE SCALE GENOMIC DNA]</scope>
</reference>
<evidence type="ECO:0000256" key="3">
    <source>
        <dbReference type="ARBA" id="ARBA00022692"/>
    </source>
</evidence>
<dbReference type="AlphaFoldDB" id="A0A1Y5F2I4"/>
<dbReference type="Proteomes" id="UP000196531">
    <property type="component" value="Unassembled WGS sequence"/>
</dbReference>
<dbReference type="GO" id="GO:0005886">
    <property type="term" value="C:plasma membrane"/>
    <property type="evidence" value="ECO:0007669"/>
    <property type="project" value="UniProtKB-SubCell"/>
</dbReference>
<sequence>MSETQHHHSHKKLYIIIFFALTLLTGVELLIPGLDTSYALKATGLISLALGKAFLVAYFYMHLNEETTALRYLAAVPMAAFLYAAVLIAESMFR</sequence>
<keyword evidence="3 6" id="KW-0812">Transmembrane</keyword>
<dbReference type="Pfam" id="PF03626">
    <property type="entry name" value="COX4_pro"/>
    <property type="match status" value="1"/>
</dbReference>
<feature type="transmembrane region" description="Helical" evidence="6">
    <location>
        <begin position="72"/>
        <end position="93"/>
    </location>
</feature>
<feature type="transmembrane region" description="Helical" evidence="6">
    <location>
        <begin position="38"/>
        <end position="60"/>
    </location>
</feature>
<accession>A0A1Y5F2I4</accession>
<evidence type="ECO:0000256" key="6">
    <source>
        <dbReference type="SAM" id="Phobius"/>
    </source>
</evidence>
<protein>
    <recommendedName>
        <fullName evidence="9">Cytochrome C oxidase subunit IV</fullName>
    </recommendedName>
</protein>
<evidence type="ECO:0000256" key="4">
    <source>
        <dbReference type="ARBA" id="ARBA00022989"/>
    </source>
</evidence>